<evidence type="ECO:0000256" key="8">
    <source>
        <dbReference type="ARBA" id="ARBA00023186"/>
    </source>
</evidence>
<dbReference type="GO" id="GO:0006260">
    <property type="term" value="P:DNA replication"/>
    <property type="evidence" value="ECO:0007669"/>
    <property type="project" value="UniProtKB-KW"/>
</dbReference>
<dbReference type="SUPFAM" id="SSF57938">
    <property type="entry name" value="DnaJ/Hsp40 cysteine-rich domain"/>
    <property type="match status" value="1"/>
</dbReference>
<evidence type="ECO:0000256" key="5">
    <source>
        <dbReference type="ARBA" id="ARBA00022771"/>
    </source>
</evidence>
<dbReference type="Gene3D" id="2.10.230.10">
    <property type="entry name" value="Heat shock protein DnaJ, cysteine-rich domain"/>
    <property type="match status" value="1"/>
</dbReference>
<gene>
    <name evidence="13" type="ORF">UFOPK2648_00339</name>
    <name evidence="14" type="ORF">UFOPK3037_01279</name>
    <name evidence="15" type="ORF">UFOPK3278_00245</name>
    <name evidence="11" type="ORF">UFOPK3406_00617</name>
    <name evidence="12" type="ORF">UFOPK3925_01245</name>
    <name evidence="16" type="ORF">UFOPK4097_00766</name>
    <name evidence="17" type="ORF">UFOPK4301_00425</name>
</gene>
<dbReference type="InterPro" id="IPR001623">
    <property type="entry name" value="DnaJ_domain"/>
</dbReference>
<dbReference type="FunFam" id="2.60.260.20:FF:000005">
    <property type="entry name" value="Chaperone protein dnaJ 1, mitochondrial"/>
    <property type="match status" value="1"/>
</dbReference>
<evidence type="ECO:0000313" key="17">
    <source>
        <dbReference type="EMBL" id="CAB5046592.1"/>
    </source>
</evidence>
<evidence type="ECO:0000313" key="11">
    <source>
        <dbReference type="EMBL" id="CAB4336327.1"/>
    </source>
</evidence>
<reference evidence="11" key="1">
    <citation type="submission" date="2020-05" db="EMBL/GenBank/DDBJ databases">
        <authorList>
            <person name="Chiriac C."/>
            <person name="Salcher M."/>
            <person name="Ghai R."/>
            <person name="Kavagutti S V."/>
        </authorList>
    </citation>
    <scope>NUCLEOTIDE SEQUENCE</scope>
</reference>
<protein>
    <submittedName>
        <fullName evidence="11">Unannotated protein</fullName>
    </submittedName>
</protein>
<dbReference type="SMART" id="SM00271">
    <property type="entry name" value="DnaJ"/>
    <property type="match status" value="1"/>
</dbReference>
<dbReference type="GO" id="GO:0009408">
    <property type="term" value="P:response to heat"/>
    <property type="evidence" value="ECO:0007669"/>
    <property type="project" value="InterPro"/>
</dbReference>
<dbReference type="GO" id="GO:0051082">
    <property type="term" value="F:unfolded protein binding"/>
    <property type="evidence" value="ECO:0007669"/>
    <property type="project" value="InterPro"/>
</dbReference>
<evidence type="ECO:0000256" key="7">
    <source>
        <dbReference type="ARBA" id="ARBA00023016"/>
    </source>
</evidence>
<dbReference type="Gene3D" id="2.60.260.20">
    <property type="entry name" value="Urease metallochaperone UreE, N-terminal domain"/>
    <property type="match status" value="2"/>
</dbReference>
<dbReference type="Pfam" id="PF00226">
    <property type="entry name" value="DnaJ"/>
    <property type="match status" value="1"/>
</dbReference>
<dbReference type="CDD" id="cd06257">
    <property type="entry name" value="DnaJ"/>
    <property type="match status" value="1"/>
</dbReference>
<evidence type="ECO:0000259" key="9">
    <source>
        <dbReference type="PROSITE" id="PS50076"/>
    </source>
</evidence>
<dbReference type="GO" id="GO:0005737">
    <property type="term" value="C:cytoplasm"/>
    <property type="evidence" value="ECO:0007669"/>
    <property type="project" value="TreeGrafter"/>
</dbReference>
<keyword evidence="7" id="KW-0346">Stress response</keyword>
<dbReference type="NCBIfam" id="NF010871">
    <property type="entry name" value="PRK14278.1"/>
    <property type="match status" value="1"/>
</dbReference>
<evidence type="ECO:0000256" key="6">
    <source>
        <dbReference type="ARBA" id="ARBA00022833"/>
    </source>
</evidence>
<dbReference type="CDD" id="cd10719">
    <property type="entry name" value="DnaJ_zf"/>
    <property type="match status" value="1"/>
</dbReference>
<evidence type="ECO:0000256" key="4">
    <source>
        <dbReference type="ARBA" id="ARBA00022737"/>
    </source>
</evidence>
<dbReference type="Pfam" id="PF01556">
    <property type="entry name" value="DnaJ_C"/>
    <property type="match status" value="1"/>
</dbReference>
<dbReference type="EMBL" id="CAEZYC010000010">
    <property type="protein sequence ID" value="CAB4701467.1"/>
    <property type="molecule type" value="Genomic_DNA"/>
</dbReference>
<name>A0A6J5Z533_9ZZZZ</name>
<keyword evidence="5" id="KW-0863">Zinc-finger</keyword>
<dbReference type="EMBL" id="CAFBQG010000035">
    <property type="protein sequence ID" value="CAB5046592.1"/>
    <property type="molecule type" value="Genomic_DNA"/>
</dbReference>
<dbReference type="CDD" id="cd10747">
    <property type="entry name" value="DnaJ_C"/>
    <property type="match status" value="1"/>
</dbReference>
<dbReference type="InterPro" id="IPR008971">
    <property type="entry name" value="HSP40/DnaJ_pept-bd"/>
</dbReference>
<dbReference type="InterPro" id="IPR018253">
    <property type="entry name" value="DnaJ_domain_CS"/>
</dbReference>
<dbReference type="PANTHER" id="PTHR43096:SF48">
    <property type="entry name" value="CHAPERONE PROTEIN DNAJ"/>
    <property type="match status" value="1"/>
</dbReference>
<dbReference type="InterPro" id="IPR001305">
    <property type="entry name" value="HSP_DnaJ_Cys-rich_dom"/>
</dbReference>
<proteinExistence type="inferred from homology"/>
<evidence type="ECO:0000313" key="16">
    <source>
        <dbReference type="EMBL" id="CAB5018345.1"/>
    </source>
</evidence>
<dbReference type="PANTHER" id="PTHR43096">
    <property type="entry name" value="DNAJ HOMOLOG 1, MITOCHONDRIAL-RELATED"/>
    <property type="match status" value="1"/>
</dbReference>
<evidence type="ECO:0000259" key="10">
    <source>
        <dbReference type="PROSITE" id="PS51188"/>
    </source>
</evidence>
<dbReference type="InterPro" id="IPR036410">
    <property type="entry name" value="HSP_DnaJ_Cys-rich_dom_sf"/>
</dbReference>
<dbReference type="Pfam" id="PF00684">
    <property type="entry name" value="DnaJ_CXXCXGXG"/>
    <property type="match status" value="1"/>
</dbReference>
<evidence type="ECO:0000256" key="1">
    <source>
        <dbReference type="ARBA" id="ARBA00022490"/>
    </source>
</evidence>
<keyword evidence="8" id="KW-0143">Chaperone</keyword>
<keyword evidence="6" id="KW-0862">Zinc</keyword>
<dbReference type="GO" id="GO:0005524">
    <property type="term" value="F:ATP binding"/>
    <property type="evidence" value="ECO:0007669"/>
    <property type="project" value="InterPro"/>
</dbReference>
<keyword evidence="4" id="KW-0677">Repeat</keyword>
<evidence type="ECO:0000313" key="13">
    <source>
        <dbReference type="EMBL" id="CAB4701467.1"/>
    </source>
</evidence>
<dbReference type="HAMAP" id="MF_01152">
    <property type="entry name" value="DnaJ"/>
    <property type="match status" value="1"/>
</dbReference>
<dbReference type="PROSITE" id="PS51188">
    <property type="entry name" value="ZF_CR"/>
    <property type="match status" value="1"/>
</dbReference>
<dbReference type="PROSITE" id="PS50076">
    <property type="entry name" value="DNAJ_2"/>
    <property type="match status" value="1"/>
</dbReference>
<dbReference type="InterPro" id="IPR012724">
    <property type="entry name" value="DnaJ"/>
</dbReference>
<sequence length="372" mass="39409">MADYYKILGVSHDATAEEIKRAYRKLARELHPDVNPGAEAGEKFKDVTAAYEVLSDPQKREMFDLGGDPFSSGGGFNSAAGFGFGDIVDAFFGGGGQRGPRSRKRRGQDALIRLQVTLEEAAFGTTREFAVDTAVVCTSCTGVGTTSGAAIIDCSMCAGRGEVQSVQKSFLGQVMTSRQCPQCQGFGTLNPHPCAECAGDGRVRTRSTMSVQIPPGVEGGTRIQMTGQGEVGPGGGPAGDLYVELIEIPHPVFQRRGDQLHATMSMPMTAAALGATMELETLDGMAPIHVKAGTQSGATVTLRGQGMPRLRTSGRGDLVVHLEILTPTQLDAAQEDLLRQLSVMRGEETPTGQLHEQASSLFGKLKDAFTAR</sequence>
<dbReference type="InterPro" id="IPR036869">
    <property type="entry name" value="J_dom_sf"/>
</dbReference>
<dbReference type="PROSITE" id="PS00636">
    <property type="entry name" value="DNAJ_1"/>
    <property type="match status" value="1"/>
</dbReference>
<dbReference type="EMBL" id="CAESAD010000010">
    <property type="protein sequence ID" value="CAB4343471.1"/>
    <property type="molecule type" value="Genomic_DNA"/>
</dbReference>
<keyword evidence="1" id="KW-0963">Cytoplasm</keyword>
<dbReference type="NCBIfam" id="NF008035">
    <property type="entry name" value="PRK10767.1"/>
    <property type="match status" value="1"/>
</dbReference>
<evidence type="ECO:0000313" key="15">
    <source>
        <dbReference type="EMBL" id="CAB4846255.1"/>
    </source>
</evidence>
<keyword evidence="3" id="KW-0479">Metal-binding</keyword>
<dbReference type="InterPro" id="IPR002939">
    <property type="entry name" value="DnaJ_C"/>
</dbReference>
<evidence type="ECO:0000256" key="2">
    <source>
        <dbReference type="ARBA" id="ARBA00022705"/>
    </source>
</evidence>
<dbReference type="GO" id="GO:0008270">
    <property type="term" value="F:zinc ion binding"/>
    <property type="evidence" value="ECO:0007669"/>
    <property type="project" value="UniProtKB-KW"/>
</dbReference>
<dbReference type="AlphaFoldDB" id="A0A6J5Z533"/>
<dbReference type="EMBL" id="CAFBPK010000010">
    <property type="protein sequence ID" value="CAB5018345.1"/>
    <property type="molecule type" value="Genomic_DNA"/>
</dbReference>
<evidence type="ECO:0000313" key="14">
    <source>
        <dbReference type="EMBL" id="CAB4810713.1"/>
    </source>
</evidence>
<dbReference type="EMBL" id="CAFAAO010000019">
    <property type="protein sequence ID" value="CAB4810713.1"/>
    <property type="molecule type" value="Genomic_DNA"/>
</dbReference>
<dbReference type="PRINTS" id="PR00625">
    <property type="entry name" value="JDOMAIN"/>
</dbReference>
<organism evidence="11">
    <name type="scientific">freshwater metagenome</name>
    <dbReference type="NCBI Taxonomy" id="449393"/>
    <lineage>
        <taxon>unclassified sequences</taxon>
        <taxon>metagenomes</taxon>
        <taxon>ecological metagenomes</taxon>
    </lineage>
</organism>
<dbReference type="GO" id="GO:0042026">
    <property type="term" value="P:protein refolding"/>
    <property type="evidence" value="ECO:0007669"/>
    <property type="project" value="TreeGrafter"/>
</dbReference>
<accession>A0A6J5Z533</accession>
<dbReference type="EMBL" id="CAFBIX010000004">
    <property type="protein sequence ID" value="CAB4846255.1"/>
    <property type="molecule type" value="Genomic_DNA"/>
</dbReference>
<dbReference type="GO" id="GO:0031072">
    <property type="term" value="F:heat shock protein binding"/>
    <property type="evidence" value="ECO:0007669"/>
    <property type="project" value="InterPro"/>
</dbReference>
<evidence type="ECO:0000256" key="3">
    <source>
        <dbReference type="ARBA" id="ARBA00022723"/>
    </source>
</evidence>
<feature type="domain" description="J" evidence="9">
    <location>
        <begin position="3"/>
        <end position="67"/>
    </location>
</feature>
<dbReference type="Gene3D" id="1.10.287.110">
    <property type="entry name" value="DnaJ domain"/>
    <property type="match status" value="1"/>
</dbReference>
<feature type="domain" description="CR-type" evidence="10">
    <location>
        <begin position="124"/>
        <end position="206"/>
    </location>
</feature>
<dbReference type="SUPFAM" id="SSF49493">
    <property type="entry name" value="HSP40/DnaJ peptide-binding domain"/>
    <property type="match status" value="2"/>
</dbReference>
<keyword evidence="2" id="KW-0235">DNA replication</keyword>
<dbReference type="SUPFAM" id="SSF46565">
    <property type="entry name" value="Chaperone J-domain"/>
    <property type="match status" value="1"/>
</dbReference>
<evidence type="ECO:0000313" key="12">
    <source>
        <dbReference type="EMBL" id="CAB4343471.1"/>
    </source>
</evidence>
<dbReference type="EMBL" id="CAESAI010000011">
    <property type="protein sequence ID" value="CAB4336327.1"/>
    <property type="molecule type" value="Genomic_DNA"/>
</dbReference>